<dbReference type="InterPro" id="IPR001841">
    <property type="entry name" value="Znf_RING"/>
</dbReference>
<dbReference type="AlphaFoldDB" id="A0A2S4WM54"/>
<accession>A0A2S4WM54</accession>
<feature type="domain" description="RING-type" evidence="3">
    <location>
        <begin position="63"/>
        <end position="107"/>
    </location>
</feature>
<evidence type="ECO:0000313" key="4">
    <source>
        <dbReference type="EMBL" id="POW22866.1"/>
    </source>
</evidence>
<keyword evidence="1" id="KW-0862">Zinc</keyword>
<dbReference type="GO" id="GO:0008270">
    <property type="term" value="F:zinc ion binding"/>
    <property type="evidence" value="ECO:0007669"/>
    <property type="project" value="UniProtKB-KW"/>
</dbReference>
<evidence type="ECO:0000256" key="2">
    <source>
        <dbReference type="SAM" id="MobiDB-lite"/>
    </source>
</evidence>
<dbReference type="InterPro" id="IPR013083">
    <property type="entry name" value="Znf_RING/FYVE/PHD"/>
</dbReference>
<reference evidence="5" key="2">
    <citation type="journal article" date="2018" name="BMC Genomics">
        <title>Genomic insights into host adaptation between the wheat stripe rust pathogen (Puccinia striiformis f. sp. tritici) and the barley stripe rust pathogen (Puccinia striiformis f. sp. hordei).</title>
        <authorList>
            <person name="Xia C."/>
            <person name="Wang M."/>
            <person name="Yin C."/>
            <person name="Cornejo O.E."/>
            <person name="Hulbert S.H."/>
            <person name="Chen X."/>
        </authorList>
    </citation>
    <scope>NUCLEOTIDE SEQUENCE [LARGE SCALE GENOMIC DNA]</scope>
    <source>
        <strain evidence="5">93TX-2</strain>
    </source>
</reference>
<dbReference type="Proteomes" id="UP000238274">
    <property type="component" value="Unassembled WGS sequence"/>
</dbReference>
<reference evidence="5" key="3">
    <citation type="journal article" date="2018" name="Mol. Plant Microbe Interact.">
        <title>Genome sequence resources for the wheat stripe rust pathogen (Puccinia striiformis f. sp. tritici) and the barley stripe rust pathogen (Puccinia striiformis f. sp. hordei).</title>
        <authorList>
            <person name="Xia C."/>
            <person name="Wang M."/>
            <person name="Yin C."/>
            <person name="Cornejo O.E."/>
            <person name="Hulbert S.H."/>
            <person name="Chen X."/>
        </authorList>
    </citation>
    <scope>NUCLEOTIDE SEQUENCE [LARGE SCALE GENOMIC DNA]</scope>
    <source>
        <strain evidence="5">93TX-2</strain>
    </source>
</reference>
<dbReference type="VEuPathDB" id="FungiDB:PSHT_00794"/>
<protein>
    <recommendedName>
        <fullName evidence="3">RING-type domain-containing protein</fullName>
    </recommendedName>
</protein>
<proteinExistence type="predicted"/>
<keyword evidence="1" id="KW-0863">Zinc-finger</keyword>
<evidence type="ECO:0000256" key="1">
    <source>
        <dbReference type="PROSITE-ProRule" id="PRU00175"/>
    </source>
</evidence>
<feature type="region of interest" description="Disordered" evidence="2">
    <location>
        <begin position="26"/>
        <end position="45"/>
    </location>
</feature>
<dbReference type="SUPFAM" id="SSF57850">
    <property type="entry name" value="RING/U-box"/>
    <property type="match status" value="1"/>
</dbReference>
<keyword evidence="1" id="KW-0479">Metal-binding</keyword>
<comment type="caution">
    <text evidence="4">The sequence shown here is derived from an EMBL/GenBank/DDBJ whole genome shotgun (WGS) entry which is preliminary data.</text>
</comment>
<gene>
    <name evidence="4" type="ORF">PSHT_00794</name>
</gene>
<dbReference type="PROSITE" id="PS50089">
    <property type="entry name" value="ZF_RING_2"/>
    <property type="match status" value="1"/>
</dbReference>
<dbReference type="Gene3D" id="3.30.40.10">
    <property type="entry name" value="Zinc/RING finger domain, C3HC4 (zinc finger)"/>
    <property type="match status" value="1"/>
</dbReference>
<feature type="non-terminal residue" evidence="4">
    <location>
        <position position="1"/>
    </location>
</feature>
<feature type="region of interest" description="Disordered" evidence="2">
    <location>
        <begin position="118"/>
        <end position="164"/>
    </location>
</feature>
<reference evidence="4 5" key="1">
    <citation type="submission" date="2017-12" db="EMBL/GenBank/DDBJ databases">
        <title>Gene loss provides genomic basis for host adaptation in cereal stripe rust fungi.</title>
        <authorList>
            <person name="Xia C."/>
        </authorList>
    </citation>
    <scope>NUCLEOTIDE SEQUENCE [LARGE SCALE GENOMIC DNA]</scope>
    <source>
        <strain evidence="4 5">93TX-2</strain>
    </source>
</reference>
<name>A0A2S4WM54_9BASI</name>
<evidence type="ECO:0000313" key="5">
    <source>
        <dbReference type="Proteomes" id="UP000238274"/>
    </source>
</evidence>
<sequence length="164" mass="18184">FVGKFHAFEPIEADFSRPVWEQLPHSSEAVRSPPRSPRKNPTTGCPSHVITCTQDAVINKEQCPICFSVMGEMISPWGCNHLIHEHCFNGWRENTTQPPWPSCAICRASYRRVFVDTSPSPTPIPQPVTLETDPPAPEIVLPPSNLDLHPTQPVPLGVTRSNGT</sequence>
<dbReference type="EMBL" id="PKSM01000006">
    <property type="protein sequence ID" value="POW22866.1"/>
    <property type="molecule type" value="Genomic_DNA"/>
</dbReference>
<keyword evidence="5" id="KW-1185">Reference proteome</keyword>
<organism evidence="4 5">
    <name type="scientific">Puccinia striiformis</name>
    <dbReference type="NCBI Taxonomy" id="27350"/>
    <lineage>
        <taxon>Eukaryota</taxon>
        <taxon>Fungi</taxon>
        <taxon>Dikarya</taxon>
        <taxon>Basidiomycota</taxon>
        <taxon>Pucciniomycotina</taxon>
        <taxon>Pucciniomycetes</taxon>
        <taxon>Pucciniales</taxon>
        <taxon>Pucciniaceae</taxon>
        <taxon>Puccinia</taxon>
    </lineage>
</organism>
<evidence type="ECO:0000259" key="3">
    <source>
        <dbReference type="PROSITE" id="PS50089"/>
    </source>
</evidence>